<dbReference type="Gene3D" id="1.10.260.40">
    <property type="entry name" value="lambda repressor-like DNA-binding domains"/>
    <property type="match status" value="1"/>
</dbReference>
<comment type="caution">
    <text evidence="1">The sequence shown here is derived from an EMBL/GenBank/DDBJ whole genome shotgun (WGS) entry which is preliminary data.</text>
</comment>
<evidence type="ECO:0000313" key="2">
    <source>
        <dbReference type="Proteomes" id="UP000824927"/>
    </source>
</evidence>
<dbReference type="AlphaFoldDB" id="A0A9Q3S2P4"/>
<sequence>MARAALKWSIDDLAEAANVARMTVVRFEREDRVSDTSTAAMRLAFEEKRVKFVDKGRLAGAVYGGMRRA</sequence>
<dbReference type="Proteomes" id="UP000824927">
    <property type="component" value="Unassembled WGS sequence"/>
</dbReference>
<name>A0A9Q3S2P4_9SPHN</name>
<dbReference type="EMBL" id="JAHVKP010000001">
    <property type="protein sequence ID" value="MBY6219013.1"/>
    <property type="molecule type" value="Genomic_DNA"/>
</dbReference>
<reference evidence="1" key="1">
    <citation type="submission" date="2021-06" db="EMBL/GenBank/DDBJ databases">
        <title>50 bacteria genomes isolated from Dapeng, Shenzhen, China.</title>
        <authorList>
            <person name="Zheng W."/>
            <person name="Yu S."/>
            <person name="Huang Y."/>
        </authorList>
    </citation>
    <scope>NUCLEOTIDE SEQUENCE</scope>
    <source>
        <strain evidence="1">DP4N28-2</strain>
    </source>
</reference>
<dbReference type="InterPro" id="IPR010982">
    <property type="entry name" value="Lambda_DNA-bd_dom_sf"/>
</dbReference>
<gene>
    <name evidence="1" type="ORF">KUV31_11745</name>
</gene>
<organism evidence="1 2">
    <name type="scientific">Qipengyuania aquimaris</name>
    <dbReference type="NCBI Taxonomy" id="255984"/>
    <lineage>
        <taxon>Bacteria</taxon>
        <taxon>Pseudomonadati</taxon>
        <taxon>Pseudomonadota</taxon>
        <taxon>Alphaproteobacteria</taxon>
        <taxon>Sphingomonadales</taxon>
        <taxon>Erythrobacteraceae</taxon>
        <taxon>Qipengyuania</taxon>
    </lineage>
</organism>
<protein>
    <submittedName>
        <fullName evidence="1">XRE family transcriptional regulator</fullName>
    </submittedName>
</protein>
<dbReference type="GO" id="GO:0003677">
    <property type="term" value="F:DNA binding"/>
    <property type="evidence" value="ECO:0007669"/>
    <property type="project" value="InterPro"/>
</dbReference>
<accession>A0A9Q3S2P4</accession>
<proteinExistence type="predicted"/>
<dbReference type="SUPFAM" id="SSF47413">
    <property type="entry name" value="lambda repressor-like DNA-binding domains"/>
    <property type="match status" value="1"/>
</dbReference>
<evidence type="ECO:0000313" key="1">
    <source>
        <dbReference type="EMBL" id="MBY6219013.1"/>
    </source>
</evidence>
<dbReference type="RefSeq" id="WP_222405661.1">
    <property type="nucleotide sequence ID" value="NZ_JAHVKP010000001.1"/>
</dbReference>